<sequence length="70" mass="7357">MTFLIGASVTATAKSFQISVVGRTIPGLGISAIPAAGDTTNMHVLVSRPCPRLAYRPEECGIGESDSHWN</sequence>
<gene>
    <name evidence="1" type="ORF">BO66DRAFT_390388</name>
</gene>
<dbReference type="Proteomes" id="UP000249661">
    <property type="component" value="Unassembled WGS sequence"/>
</dbReference>
<accession>A0ACD1HES1</accession>
<name>A0ACD1HES1_9EURO</name>
<organism evidence="1 2">
    <name type="scientific">Aspergillus aculeatinus CBS 121060</name>
    <dbReference type="NCBI Taxonomy" id="1448322"/>
    <lineage>
        <taxon>Eukaryota</taxon>
        <taxon>Fungi</taxon>
        <taxon>Dikarya</taxon>
        <taxon>Ascomycota</taxon>
        <taxon>Pezizomycotina</taxon>
        <taxon>Eurotiomycetes</taxon>
        <taxon>Eurotiomycetidae</taxon>
        <taxon>Eurotiales</taxon>
        <taxon>Aspergillaceae</taxon>
        <taxon>Aspergillus</taxon>
        <taxon>Aspergillus subgen. Circumdati</taxon>
    </lineage>
</organism>
<evidence type="ECO:0000313" key="2">
    <source>
        <dbReference type="Proteomes" id="UP000249661"/>
    </source>
</evidence>
<reference evidence="1" key="1">
    <citation type="submission" date="2018-02" db="EMBL/GenBank/DDBJ databases">
        <title>The genomes of Aspergillus section Nigri reveals drivers in fungal speciation.</title>
        <authorList>
            <consortium name="DOE Joint Genome Institute"/>
            <person name="Vesth T.C."/>
            <person name="Nybo J."/>
            <person name="Theobald S."/>
            <person name="Brandl J."/>
            <person name="Frisvad J.C."/>
            <person name="Nielsen K.F."/>
            <person name="Lyhne E.K."/>
            <person name="Kogle M.E."/>
            <person name="Kuo A."/>
            <person name="Riley R."/>
            <person name="Clum A."/>
            <person name="Nolan M."/>
            <person name="Lipzen A."/>
            <person name="Salamov A."/>
            <person name="Henrissat B."/>
            <person name="Wiebenga A."/>
            <person name="De vries R.P."/>
            <person name="Grigoriev I.V."/>
            <person name="Mortensen U.H."/>
            <person name="Andersen M.R."/>
            <person name="Baker S.E."/>
        </authorList>
    </citation>
    <scope>NUCLEOTIDE SEQUENCE</scope>
    <source>
        <strain evidence="1">CBS 121060</strain>
    </source>
</reference>
<evidence type="ECO:0000313" key="1">
    <source>
        <dbReference type="EMBL" id="RAH71876.1"/>
    </source>
</evidence>
<protein>
    <submittedName>
        <fullName evidence="1">Uncharacterized protein</fullName>
    </submittedName>
</protein>
<keyword evidence="2" id="KW-1185">Reference proteome</keyword>
<proteinExistence type="predicted"/>
<dbReference type="EMBL" id="KZ824946">
    <property type="protein sequence ID" value="RAH71876.1"/>
    <property type="molecule type" value="Genomic_DNA"/>
</dbReference>